<feature type="region of interest" description="Disordered" evidence="4">
    <location>
        <begin position="36"/>
        <end position="70"/>
    </location>
</feature>
<dbReference type="EMBL" id="BOLY01000001">
    <property type="protein sequence ID" value="GIZ38031.1"/>
    <property type="molecule type" value="Genomic_DNA"/>
</dbReference>
<dbReference type="SUPFAM" id="SSF51316">
    <property type="entry name" value="Mss4-like"/>
    <property type="match status" value="1"/>
</dbReference>
<dbReference type="InterPro" id="IPR052355">
    <property type="entry name" value="CENP-V-like"/>
</dbReference>
<dbReference type="PANTHER" id="PTHR28620:SF1">
    <property type="entry name" value="CENP-V_GFA DOMAIN-CONTAINING PROTEIN"/>
    <property type="match status" value="1"/>
</dbReference>
<evidence type="ECO:0000256" key="4">
    <source>
        <dbReference type="SAM" id="MobiDB-lite"/>
    </source>
</evidence>
<evidence type="ECO:0000256" key="2">
    <source>
        <dbReference type="ARBA" id="ARBA00022723"/>
    </source>
</evidence>
<name>A0A9P3CAQ3_9PEZI</name>
<dbReference type="RefSeq" id="XP_044652518.1">
    <property type="nucleotide sequence ID" value="XM_044796583.1"/>
</dbReference>
<reference evidence="6 7" key="1">
    <citation type="submission" date="2021-01" db="EMBL/GenBank/DDBJ databases">
        <title>Cercospora kikuchii MAFF 305040 whole genome shotgun sequence.</title>
        <authorList>
            <person name="Kashiwa T."/>
            <person name="Suzuki T."/>
        </authorList>
    </citation>
    <scope>NUCLEOTIDE SEQUENCE [LARGE SCALE GENOMIC DNA]</scope>
    <source>
        <strain evidence="6 7">MAFF 305040</strain>
    </source>
</reference>
<dbReference type="Proteomes" id="UP000825890">
    <property type="component" value="Unassembled WGS sequence"/>
</dbReference>
<dbReference type="Gene3D" id="2.170.150.70">
    <property type="match status" value="1"/>
</dbReference>
<feature type="domain" description="CENP-V/GFA" evidence="5">
    <location>
        <begin position="71"/>
        <end position="204"/>
    </location>
</feature>
<accession>A0A9P3CAQ3</accession>
<dbReference type="OrthoDB" id="2993351at2759"/>
<gene>
    <name evidence="6" type="ORF">CKM354_000145800</name>
</gene>
<sequence length="224" mass="24604">MRGSTTSCYPNEAQEAALADHEPSLSANHTLLTTSPAQVRKGQFTNVDRSPAIQTSYPAKTTRSTSQPETIKGSCHCGFIKYTFSTPQTSLPLTGTRCNCTYCTKCSTTNYDILSSSSSSSDGKKTTFTLLSPASKDDPQLGNYAPTVKTAARYFCKICGVHVWMQGYYMFEGKRVDAFMINLATIDQPQDGVDLSETKVKYWDGLRDNFAVGLREVPWPNGLL</sequence>
<evidence type="ECO:0000256" key="3">
    <source>
        <dbReference type="ARBA" id="ARBA00022833"/>
    </source>
</evidence>
<keyword evidence="3" id="KW-0862">Zinc</keyword>
<dbReference type="InterPro" id="IPR006913">
    <property type="entry name" value="CENP-V/GFA"/>
</dbReference>
<evidence type="ECO:0000259" key="5">
    <source>
        <dbReference type="PROSITE" id="PS51891"/>
    </source>
</evidence>
<dbReference type="PANTHER" id="PTHR28620">
    <property type="entry name" value="CENTROMERE PROTEIN V"/>
    <property type="match status" value="1"/>
</dbReference>
<dbReference type="PROSITE" id="PS51891">
    <property type="entry name" value="CENP_V_GFA"/>
    <property type="match status" value="1"/>
</dbReference>
<evidence type="ECO:0000313" key="7">
    <source>
        <dbReference type="Proteomes" id="UP000825890"/>
    </source>
</evidence>
<evidence type="ECO:0000313" key="6">
    <source>
        <dbReference type="EMBL" id="GIZ38031.1"/>
    </source>
</evidence>
<keyword evidence="2" id="KW-0479">Metal-binding</keyword>
<evidence type="ECO:0000256" key="1">
    <source>
        <dbReference type="ARBA" id="ARBA00005495"/>
    </source>
</evidence>
<keyword evidence="7" id="KW-1185">Reference proteome</keyword>
<comment type="caution">
    <text evidence="6">The sequence shown here is derived from an EMBL/GenBank/DDBJ whole genome shotgun (WGS) entry which is preliminary data.</text>
</comment>
<dbReference type="InterPro" id="IPR011057">
    <property type="entry name" value="Mss4-like_sf"/>
</dbReference>
<dbReference type="Pfam" id="PF04828">
    <property type="entry name" value="GFA"/>
    <property type="match status" value="1"/>
</dbReference>
<comment type="similarity">
    <text evidence="1">Belongs to the Gfa family.</text>
</comment>
<dbReference type="GeneID" id="68287033"/>
<feature type="compositionally biased region" description="Polar residues" evidence="4">
    <location>
        <begin position="36"/>
        <end position="69"/>
    </location>
</feature>
<dbReference type="GO" id="GO:0046872">
    <property type="term" value="F:metal ion binding"/>
    <property type="evidence" value="ECO:0007669"/>
    <property type="project" value="UniProtKB-KW"/>
</dbReference>
<dbReference type="GO" id="GO:0016846">
    <property type="term" value="F:carbon-sulfur lyase activity"/>
    <property type="evidence" value="ECO:0007669"/>
    <property type="project" value="InterPro"/>
</dbReference>
<proteinExistence type="inferred from homology"/>
<organism evidence="6 7">
    <name type="scientific">Cercospora kikuchii</name>
    <dbReference type="NCBI Taxonomy" id="84275"/>
    <lineage>
        <taxon>Eukaryota</taxon>
        <taxon>Fungi</taxon>
        <taxon>Dikarya</taxon>
        <taxon>Ascomycota</taxon>
        <taxon>Pezizomycotina</taxon>
        <taxon>Dothideomycetes</taxon>
        <taxon>Dothideomycetidae</taxon>
        <taxon>Mycosphaerellales</taxon>
        <taxon>Mycosphaerellaceae</taxon>
        <taxon>Cercospora</taxon>
    </lineage>
</organism>
<protein>
    <recommendedName>
        <fullName evidence="5">CENP-V/GFA domain-containing protein</fullName>
    </recommendedName>
</protein>
<dbReference type="AlphaFoldDB" id="A0A9P3CAQ3"/>